<protein>
    <submittedName>
        <fullName evidence="4">Uncharacterized protein</fullName>
    </submittedName>
</protein>
<proteinExistence type="predicted"/>
<dbReference type="PROSITE" id="PS50293">
    <property type="entry name" value="TPR_REGION"/>
    <property type="match status" value="1"/>
</dbReference>
<dbReference type="SMART" id="SM00028">
    <property type="entry name" value="TPR"/>
    <property type="match status" value="5"/>
</dbReference>
<dbReference type="PROSITE" id="PS50005">
    <property type="entry name" value="TPR"/>
    <property type="match status" value="1"/>
</dbReference>
<comment type="caution">
    <text evidence="4">The sequence shown here is derived from an EMBL/GenBank/DDBJ whole genome shotgun (WGS) entry which is preliminary data.</text>
</comment>
<reference evidence="5" key="1">
    <citation type="submission" date="2016-06" db="EMBL/GenBank/DDBJ databases">
        <authorList>
            <person name="Nascimento L."/>
            <person name="Pereira R.V."/>
            <person name="Martins L.F."/>
            <person name="Quaggio R.B."/>
            <person name="Silva A.M."/>
            <person name="Setubal J.C."/>
        </authorList>
    </citation>
    <scope>NUCLEOTIDE SEQUENCE [LARGE SCALE GENOMIC DNA]</scope>
</reference>
<dbReference type="InterPro" id="IPR051685">
    <property type="entry name" value="Ycf3/AcsC/BcsC/TPR_MFPF"/>
</dbReference>
<dbReference type="Proteomes" id="UP000196475">
    <property type="component" value="Unassembled WGS sequence"/>
</dbReference>
<name>A0A1Y3PUR8_9BACI</name>
<keyword evidence="1" id="KW-0677">Repeat</keyword>
<dbReference type="Pfam" id="PF14559">
    <property type="entry name" value="TPR_19"/>
    <property type="match status" value="1"/>
</dbReference>
<accession>A0A1Y3PUR8</accession>
<dbReference type="SUPFAM" id="SSF48452">
    <property type="entry name" value="TPR-like"/>
    <property type="match status" value="2"/>
</dbReference>
<evidence type="ECO:0000256" key="2">
    <source>
        <dbReference type="ARBA" id="ARBA00022803"/>
    </source>
</evidence>
<dbReference type="Gene3D" id="1.25.40.10">
    <property type="entry name" value="Tetratricopeptide repeat domain"/>
    <property type="match status" value="2"/>
</dbReference>
<organism evidence="4 5">
    <name type="scientific">Bacillus thermozeamaize</name>
    <dbReference type="NCBI Taxonomy" id="230954"/>
    <lineage>
        <taxon>Bacteria</taxon>
        <taxon>Bacillati</taxon>
        <taxon>Bacillota</taxon>
        <taxon>Bacilli</taxon>
        <taxon>Bacillales</taxon>
        <taxon>Bacillaceae</taxon>
        <taxon>Bacillus</taxon>
    </lineage>
</organism>
<dbReference type="EMBL" id="LZRT01000066">
    <property type="protein sequence ID" value="OUM88079.1"/>
    <property type="molecule type" value="Genomic_DNA"/>
</dbReference>
<dbReference type="AlphaFoldDB" id="A0A1Y3PUR8"/>
<feature type="repeat" description="TPR" evidence="3">
    <location>
        <begin position="16"/>
        <end position="49"/>
    </location>
</feature>
<dbReference type="InterPro" id="IPR019734">
    <property type="entry name" value="TPR_rpt"/>
</dbReference>
<evidence type="ECO:0000256" key="1">
    <source>
        <dbReference type="ARBA" id="ARBA00022737"/>
    </source>
</evidence>
<keyword evidence="2 3" id="KW-0802">TPR repeat</keyword>
<gene>
    <name evidence="4" type="ORF">BAA01_13790</name>
</gene>
<evidence type="ECO:0000313" key="5">
    <source>
        <dbReference type="Proteomes" id="UP000196475"/>
    </source>
</evidence>
<dbReference type="InterPro" id="IPR011990">
    <property type="entry name" value="TPR-like_helical_dom_sf"/>
</dbReference>
<evidence type="ECO:0000313" key="4">
    <source>
        <dbReference type="EMBL" id="OUM88079.1"/>
    </source>
</evidence>
<dbReference type="PANTHER" id="PTHR44943">
    <property type="entry name" value="CELLULOSE SYNTHASE OPERON PROTEIN C"/>
    <property type="match status" value="1"/>
</dbReference>
<dbReference type="Pfam" id="PF13432">
    <property type="entry name" value="TPR_16"/>
    <property type="match status" value="2"/>
</dbReference>
<sequence length="535" mass="62358">MEKQHRDNVIPVEMDANFFFERALQYLDRNNYNKALKYFQRAVDREPDNPVNHCNLAGVLAEMGLFEDSNQILQYVLEKVDPNFTEGYFYMANNWAHLEEYELAEECVLRYLEEDRDGEYRQEAEEMLQMLSQFLGRPPRTVRPRQQTLLFSIHDRARLCLEEGRFAEATELLERIVAEDPGFIAARNNLTLAYYYQGNLGAAFQMVEAVLKEDPGNVHALCNLAVLYGHLEERDGLQNVLERLKKIVPMQVEQMFKQATTLGILGEHEAAYRRFRQLIALGVVDDICLYHYTAVAAANTGRYEEAIKWWNTVAQRDPQSPVPRFYLRVMEELHSHKLPLLPYQYHLPIEQLRRIPSASWSEQTHVQYPWLRAMLHWGLRFGHDEMKLQILQVLGSIGDQEAILTLKQYLKNPEEASTLKRVAQFLLAFLGEPVEGVHVQPYQAVLERVSQRFSRHAPGYVSEARHIWISFLLRVYPHLPRLHKPEGWSAAVEYLTRKHFGEAVTQREVATSYQVSVSTLAKHAQTIRFYLRQPD</sequence>
<dbReference type="PANTHER" id="PTHR44943:SF8">
    <property type="entry name" value="TPR REPEAT-CONTAINING PROTEIN MJ0263"/>
    <property type="match status" value="1"/>
</dbReference>
<evidence type="ECO:0000256" key="3">
    <source>
        <dbReference type="PROSITE-ProRule" id="PRU00339"/>
    </source>
</evidence>